<name>A0A0M3K247_ANISI</name>
<sequence>MRLNLLCLRRRQPQPPSSFTITILLNLMLISSSSFWSVESSFVHKIGLKPYGHSTDASKRIDDTNDQRTEFVRTSWSEASYTKLRTFSK</sequence>
<dbReference type="AlphaFoldDB" id="A0A0M3K247"/>
<reference evidence="1 2" key="2">
    <citation type="submission" date="2018-11" db="EMBL/GenBank/DDBJ databases">
        <authorList>
            <consortium name="Pathogen Informatics"/>
        </authorList>
    </citation>
    <scope>NUCLEOTIDE SEQUENCE [LARGE SCALE GENOMIC DNA]</scope>
</reference>
<evidence type="ECO:0000313" key="1">
    <source>
        <dbReference type="EMBL" id="VDK52208.1"/>
    </source>
</evidence>
<dbReference type="OrthoDB" id="5873310at2759"/>
<protein>
    <submittedName>
        <fullName evidence="3">Secreted protein</fullName>
    </submittedName>
</protein>
<evidence type="ECO:0000313" key="3">
    <source>
        <dbReference type="WBParaSite" id="ASIM_0001497201-mRNA-1"/>
    </source>
</evidence>
<reference evidence="3" key="1">
    <citation type="submission" date="2017-02" db="UniProtKB">
        <authorList>
            <consortium name="WormBaseParasite"/>
        </authorList>
    </citation>
    <scope>IDENTIFICATION</scope>
</reference>
<dbReference type="WBParaSite" id="ASIM_0001497201-mRNA-1">
    <property type="protein sequence ID" value="ASIM_0001497201-mRNA-1"/>
    <property type="gene ID" value="ASIM_0001497201"/>
</dbReference>
<dbReference type="EMBL" id="UYRR01031731">
    <property type="protein sequence ID" value="VDK52208.1"/>
    <property type="molecule type" value="Genomic_DNA"/>
</dbReference>
<gene>
    <name evidence="1" type="ORF">ASIM_LOCUS14382</name>
</gene>
<evidence type="ECO:0000313" key="2">
    <source>
        <dbReference type="Proteomes" id="UP000267096"/>
    </source>
</evidence>
<dbReference type="Proteomes" id="UP000267096">
    <property type="component" value="Unassembled WGS sequence"/>
</dbReference>
<organism evidence="3">
    <name type="scientific">Anisakis simplex</name>
    <name type="common">Herring worm</name>
    <dbReference type="NCBI Taxonomy" id="6269"/>
    <lineage>
        <taxon>Eukaryota</taxon>
        <taxon>Metazoa</taxon>
        <taxon>Ecdysozoa</taxon>
        <taxon>Nematoda</taxon>
        <taxon>Chromadorea</taxon>
        <taxon>Rhabditida</taxon>
        <taxon>Spirurina</taxon>
        <taxon>Ascaridomorpha</taxon>
        <taxon>Ascaridoidea</taxon>
        <taxon>Anisakidae</taxon>
        <taxon>Anisakis</taxon>
        <taxon>Anisakis simplex complex</taxon>
    </lineage>
</organism>
<keyword evidence="2" id="KW-1185">Reference proteome</keyword>
<accession>A0A0M3K247</accession>
<proteinExistence type="predicted"/>